<name>A0A2Z6PQJ0_TRISU</name>
<dbReference type="AlphaFoldDB" id="A0A2Z6PQJ0"/>
<keyword evidence="3" id="KW-1185">Reference proteome</keyword>
<dbReference type="SUPFAM" id="SSF53098">
    <property type="entry name" value="Ribonuclease H-like"/>
    <property type="match status" value="1"/>
</dbReference>
<dbReference type="GO" id="GO:0004523">
    <property type="term" value="F:RNA-DNA hybrid ribonuclease activity"/>
    <property type="evidence" value="ECO:0007669"/>
    <property type="project" value="InterPro"/>
</dbReference>
<feature type="domain" description="RNase H type-1" evidence="1">
    <location>
        <begin position="153"/>
        <end position="188"/>
    </location>
</feature>
<dbReference type="InterPro" id="IPR053151">
    <property type="entry name" value="RNase_H-like"/>
</dbReference>
<protein>
    <recommendedName>
        <fullName evidence="1">RNase H type-1 domain-containing protein</fullName>
    </recommendedName>
</protein>
<dbReference type="InterPro" id="IPR002156">
    <property type="entry name" value="RNaseH_domain"/>
</dbReference>
<dbReference type="InterPro" id="IPR012337">
    <property type="entry name" value="RNaseH-like_sf"/>
</dbReference>
<dbReference type="Pfam" id="PF13456">
    <property type="entry name" value="RVT_3"/>
    <property type="match status" value="1"/>
</dbReference>
<sequence>MMRLRFMCFVTASMLPRNWIFNNINKLGIGANISSCKTTFMTTCWFLWKWRNKSIFEDDFQQPNNPILAIHNFTTGMDLCLTQLPHGSIQRKEMIYIGWEKTPGGWIKLNSDGACKRGEESSGCGGIFRNPDGRWVKGYIKKIDNYKFRGVVPTLVQRIRNLLDLDWRVQFCHTWREGNRCADWLANFSLSLNFVVCARTETPPTSTPSLKVIDHLWLHIDVVVLQWIYSIIYDDLPNTIIERYSSVELVWNKLFDILYEIKILRLSTYNKSSRE</sequence>
<gene>
    <name evidence="2" type="ORF">TSUD_243050</name>
</gene>
<dbReference type="Proteomes" id="UP000242715">
    <property type="component" value="Unassembled WGS sequence"/>
</dbReference>
<proteinExistence type="predicted"/>
<dbReference type="InterPro" id="IPR044730">
    <property type="entry name" value="RNase_H-like_dom_plant"/>
</dbReference>
<evidence type="ECO:0000313" key="2">
    <source>
        <dbReference type="EMBL" id="GAU48527.1"/>
    </source>
</evidence>
<organism evidence="2 3">
    <name type="scientific">Trifolium subterraneum</name>
    <name type="common">Subterranean clover</name>
    <dbReference type="NCBI Taxonomy" id="3900"/>
    <lineage>
        <taxon>Eukaryota</taxon>
        <taxon>Viridiplantae</taxon>
        <taxon>Streptophyta</taxon>
        <taxon>Embryophyta</taxon>
        <taxon>Tracheophyta</taxon>
        <taxon>Spermatophyta</taxon>
        <taxon>Magnoliopsida</taxon>
        <taxon>eudicotyledons</taxon>
        <taxon>Gunneridae</taxon>
        <taxon>Pentapetalae</taxon>
        <taxon>rosids</taxon>
        <taxon>fabids</taxon>
        <taxon>Fabales</taxon>
        <taxon>Fabaceae</taxon>
        <taxon>Papilionoideae</taxon>
        <taxon>50 kb inversion clade</taxon>
        <taxon>NPAAA clade</taxon>
        <taxon>Hologalegina</taxon>
        <taxon>IRL clade</taxon>
        <taxon>Trifolieae</taxon>
        <taxon>Trifolium</taxon>
    </lineage>
</organism>
<dbReference type="GO" id="GO:0003676">
    <property type="term" value="F:nucleic acid binding"/>
    <property type="evidence" value="ECO:0007669"/>
    <property type="project" value="InterPro"/>
</dbReference>
<dbReference type="OrthoDB" id="1748424at2759"/>
<dbReference type="CDD" id="cd06222">
    <property type="entry name" value="RNase_H_like"/>
    <property type="match status" value="1"/>
</dbReference>
<dbReference type="PANTHER" id="PTHR47723:SF13">
    <property type="entry name" value="PUTATIVE-RELATED"/>
    <property type="match status" value="1"/>
</dbReference>
<evidence type="ECO:0000313" key="3">
    <source>
        <dbReference type="Proteomes" id="UP000242715"/>
    </source>
</evidence>
<evidence type="ECO:0000259" key="1">
    <source>
        <dbReference type="Pfam" id="PF13456"/>
    </source>
</evidence>
<dbReference type="EMBL" id="DF974431">
    <property type="protein sequence ID" value="GAU48527.1"/>
    <property type="molecule type" value="Genomic_DNA"/>
</dbReference>
<reference evidence="3" key="1">
    <citation type="journal article" date="2017" name="Front. Plant Sci.">
        <title>Climate Clever Clovers: New Paradigm to Reduce the Environmental Footprint of Ruminants by Breeding Low Methanogenic Forages Utilizing Haplotype Variation.</title>
        <authorList>
            <person name="Kaur P."/>
            <person name="Appels R."/>
            <person name="Bayer P.E."/>
            <person name="Keeble-Gagnere G."/>
            <person name="Wang J."/>
            <person name="Hirakawa H."/>
            <person name="Shirasawa K."/>
            <person name="Vercoe P."/>
            <person name="Stefanova K."/>
            <person name="Durmic Z."/>
            <person name="Nichols P."/>
            <person name="Revell C."/>
            <person name="Isobe S.N."/>
            <person name="Edwards D."/>
            <person name="Erskine W."/>
        </authorList>
    </citation>
    <scope>NUCLEOTIDE SEQUENCE [LARGE SCALE GENOMIC DNA]</scope>
    <source>
        <strain evidence="3">cv. Daliak</strain>
    </source>
</reference>
<dbReference type="PANTHER" id="PTHR47723">
    <property type="entry name" value="OS05G0353850 PROTEIN"/>
    <property type="match status" value="1"/>
</dbReference>
<accession>A0A2Z6PQJ0</accession>